<proteinExistence type="predicted"/>
<reference evidence="1 2" key="1">
    <citation type="submission" date="2020-10" db="EMBL/GenBank/DDBJ databases">
        <title>Nocardioides sp. isolated from sludge.</title>
        <authorList>
            <person name="Zhang X."/>
        </authorList>
    </citation>
    <scope>NUCLEOTIDE SEQUENCE [LARGE SCALE GENOMIC DNA]</scope>
    <source>
        <strain evidence="1 2">Y6</strain>
    </source>
</reference>
<evidence type="ECO:0000313" key="1">
    <source>
        <dbReference type="EMBL" id="MBE7323716.1"/>
    </source>
</evidence>
<name>A0ABR9RQ74_9ACTN</name>
<evidence type="ECO:0000313" key="2">
    <source>
        <dbReference type="Proteomes" id="UP000756387"/>
    </source>
</evidence>
<sequence length="169" mass="18527">MIWSRSPGRTSVPTLARGERELARAVAEDGTVLVGTRDAFHLVPANDGEARRIPWEQVEAAEWEADTSTFRLSEVGEWGQDRPEHSFVLEDARLLLEMVHERVTASIVLQRDLQVAGGGVRVIARRAPHGDGALAWVYEYDAGVDPEDPVVRAAAAAALHRAKEEVGDL</sequence>
<gene>
    <name evidence="1" type="ORF">IEQ44_03495</name>
</gene>
<keyword evidence="2" id="KW-1185">Reference proteome</keyword>
<dbReference type="EMBL" id="JADCSA010000002">
    <property type="protein sequence ID" value="MBE7323716.1"/>
    <property type="molecule type" value="Genomic_DNA"/>
</dbReference>
<organism evidence="1 2">
    <name type="scientific">Nocardioides malaquae</name>
    <dbReference type="NCBI Taxonomy" id="2773426"/>
    <lineage>
        <taxon>Bacteria</taxon>
        <taxon>Bacillati</taxon>
        <taxon>Actinomycetota</taxon>
        <taxon>Actinomycetes</taxon>
        <taxon>Propionibacteriales</taxon>
        <taxon>Nocardioidaceae</taxon>
        <taxon>Nocardioides</taxon>
    </lineage>
</organism>
<protein>
    <submittedName>
        <fullName evidence="1">Uncharacterized protein</fullName>
    </submittedName>
</protein>
<comment type="caution">
    <text evidence="1">The sequence shown here is derived from an EMBL/GenBank/DDBJ whole genome shotgun (WGS) entry which is preliminary data.</text>
</comment>
<dbReference type="Proteomes" id="UP000756387">
    <property type="component" value="Unassembled WGS sequence"/>
</dbReference>
<accession>A0ABR9RQ74</accession>
<dbReference type="RefSeq" id="WP_193637016.1">
    <property type="nucleotide sequence ID" value="NZ_JADCSA010000002.1"/>
</dbReference>